<keyword evidence="7 9" id="KW-0503">Monooxygenase</keyword>
<organism evidence="10 11">
    <name type="scientific">Colletotrichum plurivorum</name>
    <dbReference type="NCBI Taxonomy" id="2175906"/>
    <lineage>
        <taxon>Eukaryota</taxon>
        <taxon>Fungi</taxon>
        <taxon>Dikarya</taxon>
        <taxon>Ascomycota</taxon>
        <taxon>Pezizomycotina</taxon>
        <taxon>Sordariomycetes</taxon>
        <taxon>Hypocreomycetidae</taxon>
        <taxon>Glomerellales</taxon>
        <taxon>Glomerellaceae</taxon>
        <taxon>Colletotrichum</taxon>
        <taxon>Colletotrichum orchidearum species complex</taxon>
    </lineage>
</organism>
<comment type="similarity">
    <text evidence="2 9">Belongs to the cytochrome P450 family.</text>
</comment>
<dbReference type="InterPro" id="IPR050121">
    <property type="entry name" value="Cytochrome_P450_monoxygenase"/>
</dbReference>
<protein>
    <submittedName>
        <fullName evidence="10">Cytochrome P450 3A17</fullName>
    </submittedName>
</protein>
<evidence type="ECO:0000256" key="4">
    <source>
        <dbReference type="ARBA" id="ARBA00022723"/>
    </source>
</evidence>
<dbReference type="InterPro" id="IPR002403">
    <property type="entry name" value="Cyt_P450_E_grp-IV"/>
</dbReference>
<dbReference type="InterPro" id="IPR017972">
    <property type="entry name" value="Cyt_P450_CS"/>
</dbReference>
<evidence type="ECO:0000256" key="2">
    <source>
        <dbReference type="ARBA" id="ARBA00010617"/>
    </source>
</evidence>
<dbReference type="SUPFAM" id="SSF48264">
    <property type="entry name" value="Cytochrome P450"/>
    <property type="match status" value="1"/>
</dbReference>
<dbReference type="Proteomes" id="UP000654918">
    <property type="component" value="Unassembled WGS sequence"/>
</dbReference>
<comment type="caution">
    <text evidence="10">The sequence shown here is derived from an EMBL/GenBank/DDBJ whole genome shotgun (WGS) entry which is preliminary data.</text>
</comment>
<sequence>MTYIYDLHQQYGSIVRVAPNEISCVDLESVTRVYKMGGGFEKAQWLDGFAEKLPALTLSLLTDRDEARERRKLLQRSFTLPSLRRNWEPEIRHNAELAVSKIREEALEGVANTHKWWTLMAADIISQLSFGQSFGMLELRRSNFYMKAIEIALLGAVFKSELQILHYIFRLIPRSSLQTLSRCLDQVGAAGKDGVEKLSKQEDKTRSLFKEMISDCEKDGRPWLSDDTVQTEAAGMMVAGSDTTAAVLTYLIWSVLRQERLQHMLEEEIAGLGEDFDDKTLEECPVLGAVIEETLRLYPAAPSSLPRRVPREGVTLLSYFVPADTVMCSPAYTLHRDAEIFPEPHKYECPSRLNNHLLTFEPRFDARRYLDPAKVQLKQRQAMIAWGGGARVCIGQHLAMMELRLATALFFKYCRGAKLSSKMPHDSMDMVDHVLLSPKRKRCDITLTNE</sequence>
<dbReference type="PROSITE" id="PS00086">
    <property type="entry name" value="CYTOCHROME_P450"/>
    <property type="match status" value="1"/>
</dbReference>
<comment type="cofactor">
    <cofactor evidence="1 8">
        <name>heme</name>
        <dbReference type="ChEBI" id="CHEBI:30413"/>
    </cofactor>
</comment>
<keyword evidence="3 8" id="KW-0349">Heme</keyword>
<dbReference type="GO" id="GO:0005506">
    <property type="term" value="F:iron ion binding"/>
    <property type="evidence" value="ECO:0007669"/>
    <property type="project" value="InterPro"/>
</dbReference>
<keyword evidence="4 8" id="KW-0479">Metal-binding</keyword>
<evidence type="ECO:0000256" key="6">
    <source>
        <dbReference type="ARBA" id="ARBA00023004"/>
    </source>
</evidence>
<dbReference type="InterPro" id="IPR001128">
    <property type="entry name" value="Cyt_P450"/>
</dbReference>
<keyword evidence="6 8" id="KW-0408">Iron</keyword>
<dbReference type="Pfam" id="PF00067">
    <property type="entry name" value="p450"/>
    <property type="match status" value="2"/>
</dbReference>
<dbReference type="PANTHER" id="PTHR24305">
    <property type="entry name" value="CYTOCHROME P450"/>
    <property type="match status" value="1"/>
</dbReference>
<dbReference type="AlphaFoldDB" id="A0A8H6JPV4"/>
<dbReference type="GO" id="GO:0016705">
    <property type="term" value="F:oxidoreductase activity, acting on paired donors, with incorporation or reduction of molecular oxygen"/>
    <property type="evidence" value="ECO:0007669"/>
    <property type="project" value="InterPro"/>
</dbReference>
<dbReference type="EMBL" id="WIGO01000333">
    <property type="protein sequence ID" value="KAF6816615.1"/>
    <property type="molecule type" value="Genomic_DNA"/>
</dbReference>
<dbReference type="GO" id="GO:0004497">
    <property type="term" value="F:monooxygenase activity"/>
    <property type="evidence" value="ECO:0007669"/>
    <property type="project" value="UniProtKB-KW"/>
</dbReference>
<evidence type="ECO:0000313" key="11">
    <source>
        <dbReference type="Proteomes" id="UP000654918"/>
    </source>
</evidence>
<evidence type="ECO:0000256" key="5">
    <source>
        <dbReference type="ARBA" id="ARBA00023002"/>
    </source>
</evidence>
<dbReference type="InterPro" id="IPR036396">
    <property type="entry name" value="Cyt_P450_sf"/>
</dbReference>
<evidence type="ECO:0000256" key="7">
    <source>
        <dbReference type="ARBA" id="ARBA00023033"/>
    </source>
</evidence>
<accession>A0A8H6JPV4</accession>
<dbReference type="Gene3D" id="1.10.630.10">
    <property type="entry name" value="Cytochrome P450"/>
    <property type="match status" value="1"/>
</dbReference>
<evidence type="ECO:0000256" key="1">
    <source>
        <dbReference type="ARBA" id="ARBA00001971"/>
    </source>
</evidence>
<evidence type="ECO:0000256" key="8">
    <source>
        <dbReference type="PIRSR" id="PIRSR602403-1"/>
    </source>
</evidence>
<gene>
    <name evidence="10" type="ORF">CPLU01_13811</name>
</gene>
<proteinExistence type="inferred from homology"/>
<keyword evidence="11" id="KW-1185">Reference proteome</keyword>
<evidence type="ECO:0000256" key="9">
    <source>
        <dbReference type="RuleBase" id="RU000461"/>
    </source>
</evidence>
<reference evidence="10" key="1">
    <citation type="journal article" date="2020" name="Phytopathology">
        <title>Genome Sequence Resources of Colletotrichum truncatum, C. plurivorum, C. musicola, and C. sojae: Four Species Pathogenic to Soybean (Glycine max).</title>
        <authorList>
            <person name="Rogerio F."/>
            <person name="Boufleur T.R."/>
            <person name="Ciampi-Guillardi M."/>
            <person name="Sukno S.A."/>
            <person name="Thon M.R."/>
            <person name="Massola Junior N.S."/>
            <person name="Baroncelli R."/>
        </authorList>
    </citation>
    <scope>NUCLEOTIDE SEQUENCE</scope>
    <source>
        <strain evidence="10">LFN00145</strain>
    </source>
</reference>
<evidence type="ECO:0000256" key="3">
    <source>
        <dbReference type="ARBA" id="ARBA00022617"/>
    </source>
</evidence>
<feature type="binding site" description="axial binding residue" evidence="8">
    <location>
        <position position="393"/>
    </location>
    <ligand>
        <name>heme</name>
        <dbReference type="ChEBI" id="CHEBI:30413"/>
    </ligand>
    <ligandPart>
        <name>Fe</name>
        <dbReference type="ChEBI" id="CHEBI:18248"/>
    </ligandPart>
</feature>
<dbReference type="GO" id="GO:0020037">
    <property type="term" value="F:heme binding"/>
    <property type="evidence" value="ECO:0007669"/>
    <property type="project" value="InterPro"/>
</dbReference>
<dbReference type="PANTHER" id="PTHR24305:SF96">
    <property type="entry name" value="CYTOCHROME P450 MONOOXYGENASE STCB-RELATED"/>
    <property type="match status" value="1"/>
</dbReference>
<dbReference type="PRINTS" id="PR00385">
    <property type="entry name" value="P450"/>
</dbReference>
<dbReference type="PRINTS" id="PR00465">
    <property type="entry name" value="EP450IV"/>
</dbReference>
<name>A0A8H6JPV4_9PEZI</name>
<evidence type="ECO:0000313" key="10">
    <source>
        <dbReference type="EMBL" id="KAF6816615.1"/>
    </source>
</evidence>
<keyword evidence="5 9" id="KW-0560">Oxidoreductase</keyword>